<sequence length="77" mass="8674">MSSICLPPMVPNPNLAAWTCIELSKALDATQRRSSEYSPIGMLPSMLKSEWCTRICLRRIFASVSRASFIITLRRPC</sequence>
<evidence type="ECO:0000313" key="1">
    <source>
        <dbReference type="EMBL" id="KAI5070408.1"/>
    </source>
</evidence>
<accession>A0A9D4UM35</accession>
<organism evidence="1 2">
    <name type="scientific">Adiantum capillus-veneris</name>
    <name type="common">Maidenhair fern</name>
    <dbReference type="NCBI Taxonomy" id="13818"/>
    <lineage>
        <taxon>Eukaryota</taxon>
        <taxon>Viridiplantae</taxon>
        <taxon>Streptophyta</taxon>
        <taxon>Embryophyta</taxon>
        <taxon>Tracheophyta</taxon>
        <taxon>Polypodiopsida</taxon>
        <taxon>Polypodiidae</taxon>
        <taxon>Polypodiales</taxon>
        <taxon>Pteridineae</taxon>
        <taxon>Pteridaceae</taxon>
        <taxon>Vittarioideae</taxon>
        <taxon>Adiantum</taxon>
    </lineage>
</organism>
<protein>
    <submittedName>
        <fullName evidence="1">Uncharacterized protein</fullName>
    </submittedName>
</protein>
<gene>
    <name evidence="1" type="ORF">GOP47_0014751</name>
</gene>
<keyword evidence="2" id="KW-1185">Reference proteome</keyword>
<proteinExistence type="predicted"/>
<name>A0A9D4UM35_ADICA</name>
<dbReference type="EMBL" id="JABFUD020000014">
    <property type="protein sequence ID" value="KAI5070408.1"/>
    <property type="molecule type" value="Genomic_DNA"/>
</dbReference>
<evidence type="ECO:0000313" key="2">
    <source>
        <dbReference type="Proteomes" id="UP000886520"/>
    </source>
</evidence>
<reference evidence="1" key="1">
    <citation type="submission" date="2021-01" db="EMBL/GenBank/DDBJ databases">
        <title>Adiantum capillus-veneris genome.</title>
        <authorList>
            <person name="Fang Y."/>
            <person name="Liao Q."/>
        </authorList>
    </citation>
    <scope>NUCLEOTIDE SEQUENCE</scope>
    <source>
        <strain evidence="1">H3</strain>
        <tissue evidence="1">Leaf</tissue>
    </source>
</reference>
<comment type="caution">
    <text evidence="1">The sequence shown here is derived from an EMBL/GenBank/DDBJ whole genome shotgun (WGS) entry which is preliminary data.</text>
</comment>
<dbReference type="AlphaFoldDB" id="A0A9D4UM35"/>
<dbReference type="Proteomes" id="UP000886520">
    <property type="component" value="Chromosome 14"/>
</dbReference>